<gene>
    <name evidence="3" type="ORF">ACFFRE_12915</name>
</gene>
<comment type="caution">
    <text evidence="3">The sequence shown here is derived from an EMBL/GenBank/DDBJ whole genome shotgun (WGS) entry which is preliminary data.</text>
</comment>
<dbReference type="RefSeq" id="WP_248107687.1">
    <property type="nucleotide sequence ID" value="NZ_JAKHEX010000011.1"/>
</dbReference>
<dbReference type="InterPro" id="IPR000120">
    <property type="entry name" value="Amidase"/>
</dbReference>
<dbReference type="PANTHER" id="PTHR11895">
    <property type="entry name" value="TRANSAMIDASE"/>
    <property type="match status" value="1"/>
</dbReference>
<evidence type="ECO:0000259" key="2">
    <source>
        <dbReference type="Pfam" id="PF01425"/>
    </source>
</evidence>
<sequence>MEPFWSLAPLAASLRRKELQPSEVLEETLARMDRLNPALGAVVWRDDDAARAAARAVEERLRAGEDPGPLAGVPLLVKDLTKAAGQPATYGSAGAPEGPAEEDELVVAAFRRAGAVLCGRTNTPELGPLPVTENRRYGVTRNPWDPSRTPGGSSGGSAAAVAAGMVAVAHANDGGGSIRIPASCCGLVGLKPSRSRVPSVTPGWLGCSVEGALVHTVEDAALVLDVISAPDPTVWEWAPPPPRPFVEEPGQDPGSLRVGLVTSSALGLPLAPACREAAERAARALEELGHRVEEVADPLDLSLVEPFLQVVNAAYGDYEDLDWSRVEPHNQRGLAAGRAVDSVTLVSSLRQLRRGTRGMVRRFLEQVDLLVTPTMTIEPPEAGAVLAEAEASEGPAPTVLAMVAFTVPWNLTGQPAMSLPLHQAPSGLPVGVQLVGPPFGEARLLQVAAQLEGALPWGDRHPRVP</sequence>
<organism evidence="3 4">
    <name type="scientific">Aciditerrimonas ferrireducens</name>
    <dbReference type="NCBI Taxonomy" id="667306"/>
    <lineage>
        <taxon>Bacteria</taxon>
        <taxon>Bacillati</taxon>
        <taxon>Actinomycetota</taxon>
        <taxon>Acidimicrobiia</taxon>
        <taxon>Acidimicrobiales</taxon>
        <taxon>Acidimicrobiaceae</taxon>
        <taxon>Aciditerrimonas</taxon>
    </lineage>
</organism>
<dbReference type="SUPFAM" id="SSF75304">
    <property type="entry name" value="Amidase signature (AS) enzymes"/>
    <property type="match status" value="1"/>
</dbReference>
<name>A0ABV6C5R0_9ACTN</name>
<dbReference type="InterPro" id="IPR023631">
    <property type="entry name" value="Amidase_dom"/>
</dbReference>
<dbReference type="Proteomes" id="UP001589788">
    <property type="component" value="Unassembled WGS sequence"/>
</dbReference>
<dbReference type="Pfam" id="PF01425">
    <property type="entry name" value="Amidase"/>
    <property type="match status" value="1"/>
</dbReference>
<dbReference type="InterPro" id="IPR036928">
    <property type="entry name" value="AS_sf"/>
</dbReference>
<evidence type="ECO:0000256" key="1">
    <source>
        <dbReference type="ARBA" id="ARBA00009199"/>
    </source>
</evidence>
<reference evidence="3 4" key="1">
    <citation type="submission" date="2024-09" db="EMBL/GenBank/DDBJ databases">
        <authorList>
            <person name="Sun Q."/>
            <person name="Mori K."/>
        </authorList>
    </citation>
    <scope>NUCLEOTIDE SEQUENCE [LARGE SCALE GENOMIC DNA]</scope>
    <source>
        <strain evidence="3 4">JCM 15389</strain>
    </source>
</reference>
<evidence type="ECO:0000313" key="3">
    <source>
        <dbReference type="EMBL" id="MFC0083029.1"/>
    </source>
</evidence>
<evidence type="ECO:0000313" key="4">
    <source>
        <dbReference type="Proteomes" id="UP001589788"/>
    </source>
</evidence>
<dbReference type="PANTHER" id="PTHR11895:SF7">
    <property type="entry name" value="GLUTAMYL-TRNA(GLN) AMIDOTRANSFERASE SUBUNIT A, MITOCHONDRIAL"/>
    <property type="match status" value="1"/>
</dbReference>
<dbReference type="PROSITE" id="PS00571">
    <property type="entry name" value="AMIDASES"/>
    <property type="match status" value="1"/>
</dbReference>
<dbReference type="EMBL" id="JBHLYQ010000224">
    <property type="protein sequence ID" value="MFC0083029.1"/>
    <property type="molecule type" value="Genomic_DNA"/>
</dbReference>
<keyword evidence="4" id="KW-1185">Reference proteome</keyword>
<dbReference type="Gene3D" id="3.90.1300.10">
    <property type="entry name" value="Amidase signature (AS) domain"/>
    <property type="match status" value="1"/>
</dbReference>
<proteinExistence type="inferred from homology"/>
<accession>A0ABV6C5R0</accession>
<feature type="domain" description="Amidase" evidence="2">
    <location>
        <begin position="23"/>
        <end position="445"/>
    </location>
</feature>
<dbReference type="InterPro" id="IPR020556">
    <property type="entry name" value="Amidase_CS"/>
</dbReference>
<comment type="similarity">
    <text evidence="1">Belongs to the amidase family.</text>
</comment>
<protein>
    <submittedName>
        <fullName evidence="3">Amidase</fullName>
    </submittedName>
</protein>